<name>A0A1F7WZA7_9BACT</name>
<dbReference type="Gene3D" id="3.40.30.10">
    <property type="entry name" value="Glutaredoxin"/>
    <property type="match status" value="1"/>
</dbReference>
<dbReference type="Proteomes" id="UP000177737">
    <property type="component" value="Unassembled WGS sequence"/>
</dbReference>
<proteinExistence type="predicted"/>
<reference evidence="1 2" key="1">
    <citation type="journal article" date="2016" name="Nat. Commun.">
        <title>Thousands of microbial genomes shed light on interconnected biogeochemical processes in an aquifer system.</title>
        <authorList>
            <person name="Anantharaman K."/>
            <person name="Brown C.T."/>
            <person name="Hug L.A."/>
            <person name="Sharon I."/>
            <person name="Castelle C.J."/>
            <person name="Probst A.J."/>
            <person name="Thomas B.C."/>
            <person name="Singh A."/>
            <person name="Wilkins M.J."/>
            <person name="Karaoz U."/>
            <person name="Brodie E.L."/>
            <person name="Williams K.H."/>
            <person name="Hubbard S.S."/>
            <person name="Banfield J.F."/>
        </authorList>
    </citation>
    <scope>NUCLEOTIDE SEQUENCE [LARGE SCALE GENOMIC DNA]</scope>
</reference>
<comment type="caution">
    <text evidence="1">The sequence shown here is derived from an EMBL/GenBank/DDBJ whole genome shotgun (WGS) entry which is preliminary data.</text>
</comment>
<accession>A0A1F7WZA7</accession>
<dbReference type="SUPFAM" id="SSF52833">
    <property type="entry name" value="Thioredoxin-like"/>
    <property type="match status" value="1"/>
</dbReference>
<protein>
    <recommendedName>
        <fullName evidence="3">Alkyl hydroperoxide reductase subunit C/ Thiol specific antioxidant domain-containing protein</fullName>
    </recommendedName>
</protein>
<evidence type="ECO:0000313" key="2">
    <source>
        <dbReference type="Proteomes" id="UP000177737"/>
    </source>
</evidence>
<evidence type="ECO:0000313" key="1">
    <source>
        <dbReference type="EMBL" id="OGM07458.1"/>
    </source>
</evidence>
<dbReference type="EMBL" id="MGFN01000009">
    <property type="protein sequence ID" value="OGM07458.1"/>
    <property type="molecule type" value="Genomic_DNA"/>
</dbReference>
<dbReference type="AlphaFoldDB" id="A0A1F7WZA7"/>
<sequence>MPELGSSTVLLDVDKKVTSAYGVLTLNSSMHRGQFPGHTYIIVDKEGVVRFLLDDADMRIRNKELLEELDKIS</sequence>
<evidence type="ECO:0008006" key="3">
    <source>
        <dbReference type="Google" id="ProtNLM"/>
    </source>
</evidence>
<organism evidence="1 2">
    <name type="scientific">Candidatus Woesebacteria bacterium GWC1_42_13</name>
    <dbReference type="NCBI Taxonomy" id="1802475"/>
    <lineage>
        <taxon>Bacteria</taxon>
        <taxon>Candidatus Woeseibacteriota</taxon>
    </lineage>
</organism>
<dbReference type="InterPro" id="IPR036249">
    <property type="entry name" value="Thioredoxin-like_sf"/>
</dbReference>
<gene>
    <name evidence="1" type="ORF">A2129_00225</name>
</gene>